<dbReference type="SUPFAM" id="SSF55486">
    <property type="entry name" value="Metalloproteases ('zincins'), catalytic domain"/>
    <property type="match status" value="1"/>
</dbReference>
<dbReference type="STRING" id="633697.EubceDRAFT1_0287"/>
<dbReference type="Proteomes" id="UP000005753">
    <property type="component" value="Chromosome"/>
</dbReference>
<dbReference type="GO" id="GO:0006364">
    <property type="term" value="P:rRNA processing"/>
    <property type="evidence" value="ECO:0007669"/>
    <property type="project" value="UniProtKB-UniRule"/>
</dbReference>
<evidence type="ECO:0000313" key="10">
    <source>
        <dbReference type="EMBL" id="EIM56147.1"/>
    </source>
</evidence>
<organism evidence="10 11">
    <name type="scientific">Eubacterium cellulosolvens (strain ATCC 43171 / JCM 9499 / 6)</name>
    <name type="common">Cillobacterium cellulosolvens</name>
    <dbReference type="NCBI Taxonomy" id="633697"/>
    <lineage>
        <taxon>Bacteria</taxon>
        <taxon>Bacillati</taxon>
        <taxon>Bacillota</taxon>
        <taxon>Clostridia</taxon>
        <taxon>Eubacteriales</taxon>
        <taxon>Eubacteriaceae</taxon>
        <taxon>Eubacterium</taxon>
    </lineage>
</organism>
<dbReference type="GO" id="GO:0005737">
    <property type="term" value="C:cytoplasm"/>
    <property type="evidence" value="ECO:0007669"/>
    <property type="project" value="UniProtKB-SubCell"/>
</dbReference>
<dbReference type="InterPro" id="IPR020549">
    <property type="entry name" value="YbeY_CS"/>
</dbReference>
<feature type="binding site" evidence="9">
    <location>
        <position position="143"/>
    </location>
    <ligand>
        <name>Zn(2+)</name>
        <dbReference type="ChEBI" id="CHEBI:29105"/>
        <note>catalytic</note>
    </ligand>
</feature>
<evidence type="ECO:0000256" key="7">
    <source>
        <dbReference type="ARBA" id="ARBA00022801"/>
    </source>
</evidence>
<keyword evidence="2 9" id="KW-0690">Ribosome biogenesis</keyword>
<dbReference type="Gene3D" id="3.40.390.30">
    <property type="entry name" value="Metalloproteases ('zincins'), catalytic domain"/>
    <property type="match status" value="1"/>
</dbReference>
<dbReference type="GO" id="GO:0004222">
    <property type="term" value="F:metalloendopeptidase activity"/>
    <property type="evidence" value="ECO:0007669"/>
    <property type="project" value="InterPro"/>
</dbReference>
<dbReference type="GO" id="GO:0008270">
    <property type="term" value="F:zinc ion binding"/>
    <property type="evidence" value="ECO:0007669"/>
    <property type="project" value="UniProtKB-UniRule"/>
</dbReference>
<dbReference type="eggNOG" id="COG0319">
    <property type="taxonomic scope" value="Bacteria"/>
</dbReference>
<keyword evidence="6 9" id="KW-0255">Endonuclease</keyword>
<dbReference type="EC" id="3.1.-.-" evidence="9"/>
<keyword evidence="5 9" id="KW-0479">Metal-binding</keyword>
<evidence type="ECO:0000256" key="3">
    <source>
        <dbReference type="ARBA" id="ARBA00022552"/>
    </source>
</evidence>
<dbReference type="HAMAP" id="MF_00009">
    <property type="entry name" value="Endoribonucl_YbeY"/>
    <property type="match status" value="1"/>
</dbReference>
<dbReference type="NCBIfam" id="TIGR00043">
    <property type="entry name" value="rRNA maturation RNase YbeY"/>
    <property type="match status" value="1"/>
</dbReference>
<dbReference type="HOGENOM" id="CLU_106710_3_0_9"/>
<evidence type="ECO:0000313" key="11">
    <source>
        <dbReference type="Proteomes" id="UP000005753"/>
    </source>
</evidence>
<comment type="cofactor">
    <cofactor evidence="9">
        <name>Zn(2+)</name>
        <dbReference type="ChEBI" id="CHEBI:29105"/>
    </cofactor>
    <text evidence="9">Binds 1 zinc ion.</text>
</comment>
<dbReference type="InterPro" id="IPR002036">
    <property type="entry name" value="YbeY"/>
</dbReference>
<reference evidence="10 11" key="1">
    <citation type="submission" date="2010-08" db="EMBL/GenBank/DDBJ databases">
        <authorList>
            <consortium name="US DOE Joint Genome Institute (JGI-PGF)"/>
            <person name="Lucas S."/>
            <person name="Copeland A."/>
            <person name="Lapidus A."/>
            <person name="Cheng J.-F."/>
            <person name="Bruce D."/>
            <person name="Goodwin L."/>
            <person name="Pitluck S."/>
            <person name="Land M.L."/>
            <person name="Hauser L."/>
            <person name="Chang Y.-J."/>
            <person name="Anderson I.J."/>
            <person name="Johnson E."/>
            <person name="Mulhopadhyay B."/>
            <person name="Kyrpides N."/>
            <person name="Woyke T.J."/>
        </authorList>
    </citation>
    <scope>NUCLEOTIDE SEQUENCE [LARGE SCALE GENOMIC DNA]</scope>
    <source>
        <strain evidence="10 11">6</strain>
    </source>
</reference>
<comment type="similarity">
    <text evidence="1 9">Belongs to the endoribonuclease YbeY family.</text>
</comment>
<dbReference type="PANTHER" id="PTHR46986">
    <property type="entry name" value="ENDORIBONUCLEASE YBEY, CHLOROPLASTIC"/>
    <property type="match status" value="1"/>
</dbReference>
<accession>I5AQS4</accession>
<gene>
    <name evidence="9" type="primary">ybeY</name>
    <name evidence="10" type="ORF">EubceDRAFT1_0287</name>
</gene>
<dbReference type="AlphaFoldDB" id="I5AQS4"/>
<dbReference type="PANTHER" id="PTHR46986:SF1">
    <property type="entry name" value="ENDORIBONUCLEASE YBEY, CHLOROPLASTIC"/>
    <property type="match status" value="1"/>
</dbReference>
<reference evidence="10 11" key="2">
    <citation type="submission" date="2012-02" db="EMBL/GenBank/DDBJ databases">
        <title>Improved High-Quality Draft sequence of Eubacterium cellulosolvens 6.</title>
        <authorList>
            <consortium name="US DOE Joint Genome Institute"/>
            <person name="Lucas S."/>
            <person name="Han J."/>
            <person name="Lapidus A."/>
            <person name="Cheng J.-F."/>
            <person name="Goodwin L."/>
            <person name="Pitluck S."/>
            <person name="Peters L."/>
            <person name="Mikhailova N."/>
            <person name="Gu W."/>
            <person name="Detter J.C."/>
            <person name="Han C."/>
            <person name="Tapia R."/>
            <person name="Land M."/>
            <person name="Hauser L."/>
            <person name="Kyrpides N."/>
            <person name="Ivanova N."/>
            <person name="Pagani I."/>
            <person name="Johnson E."/>
            <person name="Mukhopadhyay B."/>
            <person name="Anderson I."/>
            <person name="Woyke T."/>
        </authorList>
    </citation>
    <scope>NUCLEOTIDE SEQUENCE [LARGE SCALE GENOMIC DNA]</scope>
    <source>
        <strain evidence="10 11">6</strain>
    </source>
</reference>
<evidence type="ECO:0000256" key="4">
    <source>
        <dbReference type="ARBA" id="ARBA00022722"/>
    </source>
</evidence>
<feature type="binding site" evidence="9">
    <location>
        <position position="137"/>
    </location>
    <ligand>
        <name>Zn(2+)</name>
        <dbReference type="ChEBI" id="CHEBI:29105"/>
        <note>catalytic</note>
    </ligand>
</feature>
<comment type="function">
    <text evidence="9">Single strand-specific metallo-endoribonuclease involved in late-stage 70S ribosome quality control and in maturation of the 3' terminus of the 16S rRNA.</text>
</comment>
<dbReference type="PROSITE" id="PS01306">
    <property type="entry name" value="UPF0054"/>
    <property type="match status" value="1"/>
</dbReference>
<evidence type="ECO:0000256" key="5">
    <source>
        <dbReference type="ARBA" id="ARBA00022723"/>
    </source>
</evidence>
<evidence type="ECO:0000256" key="2">
    <source>
        <dbReference type="ARBA" id="ARBA00022517"/>
    </source>
</evidence>
<keyword evidence="3 9" id="KW-0698">rRNA processing</keyword>
<dbReference type="InterPro" id="IPR023091">
    <property type="entry name" value="MetalPrtase_cat_dom_sf_prd"/>
</dbReference>
<proteinExistence type="inferred from homology"/>
<name>I5AQS4_EUBC6</name>
<feature type="binding site" evidence="9">
    <location>
        <position position="133"/>
    </location>
    <ligand>
        <name>Zn(2+)</name>
        <dbReference type="ChEBI" id="CHEBI:29105"/>
        <note>catalytic</note>
    </ligand>
</feature>
<dbReference type="Pfam" id="PF02130">
    <property type="entry name" value="YbeY"/>
    <property type="match status" value="1"/>
</dbReference>
<keyword evidence="9" id="KW-0963">Cytoplasm</keyword>
<dbReference type="GO" id="GO:0004521">
    <property type="term" value="F:RNA endonuclease activity"/>
    <property type="evidence" value="ECO:0007669"/>
    <property type="project" value="UniProtKB-UniRule"/>
</dbReference>
<keyword evidence="4 9" id="KW-0540">Nuclease</keyword>
<comment type="subcellular location">
    <subcellularLocation>
        <location evidence="9">Cytoplasm</location>
    </subcellularLocation>
</comment>
<keyword evidence="7 9" id="KW-0378">Hydrolase</keyword>
<evidence type="ECO:0000256" key="8">
    <source>
        <dbReference type="ARBA" id="ARBA00022833"/>
    </source>
</evidence>
<evidence type="ECO:0000256" key="6">
    <source>
        <dbReference type="ARBA" id="ARBA00022759"/>
    </source>
</evidence>
<keyword evidence="11" id="KW-1185">Reference proteome</keyword>
<dbReference type="EMBL" id="CM001487">
    <property type="protein sequence ID" value="EIM56147.1"/>
    <property type="molecule type" value="Genomic_DNA"/>
</dbReference>
<evidence type="ECO:0000256" key="1">
    <source>
        <dbReference type="ARBA" id="ARBA00010875"/>
    </source>
</evidence>
<evidence type="ECO:0000256" key="9">
    <source>
        <dbReference type="HAMAP-Rule" id="MF_00009"/>
    </source>
</evidence>
<keyword evidence="8 9" id="KW-0862">Zinc</keyword>
<dbReference type="OrthoDB" id="9807740at2"/>
<protein>
    <recommendedName>
        <fullName evidence="9">Endoribonuclease YbeY</fullName>
        <ecNumber evidence="9">3.1.-.-</ecNumber>
    </recommendedName>
</protein>
<sequence>MTINLENEQELEIPFDYEETAGQIVTKILDEEKCPYEAEVSITFVDDEEIRRVNREFRGIDKVTDVLSFPVTQFTPPADFSILEDDEAAADSFDPESGELQLGDILISVSRAMKQAEEYGHSLKREIGFLIAHSVLHLMGYDHMTEEEATVMEKKQARYLEDLGITRDAQIPDGGVRSDKH</sequence>